<comment type="caution">
    <text evidence="6">The sequence shown here is derived from an EMBL/GenBank/DDBJ whole genome shotgun (WGS) entry which is preliminary data.</text>
</comment>
<evidence type="ECO:0000256" key="2">
    <source>
        <dbReference type="ARBA" id="ARBA00022771"/>
    </source>
</evidence>
<dbReference type="PROSITE" id="PS50865">
    <property type="entry name" value="ZF_MYND_2"/>
    <property type="match status" value="1"/>
</dbReference>
<dbReference type="EMBL" id="MCGR01000027">
    <property type="protein sequence ID" value="ORY79279.1"/>
    <property type="molecule type" value="Genomic_DNA"/>
</dbReference>
<evidence type="ECO:0000313" key="7">
    <source>
        <dbReference type="Proteomes" id="UP000193467"/>
    </source>
</evidence>
<evidence type="ECO:0000313" key="6">
    <source>
        <dbReference type="EMBL" id="ORY79279.1"/>
    </source>
</evidence>
<accession>A0A1Y2F602</accession>
<dbReference type="GO" id="GO:0008270">
    <property type="term" value="F:zinc ion binding"/>
    <property type="evidence" value="ECO:0007669"/>
    <property type="project" value="UniProtKB-KW"/>
</dbReference>
<keyword evidence="3" id="KW-0862">Zinc</keyword>
<name>A0A1Y2F602_9BASI</name>
<dbReference type="AlphaFoldDB" id="A0A1Y2F602"/>
<keyword evidence="7" id="KW-1185">Reference proteome</keyword>
<protein>
    <recommendedName>
        <fullName evidence="5">MYND-type domain-containing protein</fullName>
    </recommendedName>
</protein>
<keyword evidence="2 4" id="KW-0863">Zinc-finger</keyword>
<dbReference type="InParanoid" id="A0A1Y2F602"/>
<feature type="domain" description="MYND-type" evidence="5">
    <location>
        <begin position="1"/>
        <end position="38"/>
    </location>
</feature>
<organism evidence="6 7">
    <name type="scientific">Leucosporidium creatinivorum</name>
    <dbReference type="NCBI Taxonomy" id="106004"/>
    <lineage>
        <taxon>Eukaryota</taxon>
        <taxon>Fungi</taxon>
        <taxon>Dikarya</taxon>
        <taxon>Basidiomycota</taxon>
        <taxon>Pucciniomycotina</taxon>
        <taxon>Microbotryomycetes</taxon>
        <taxon>Leucosporidiales</taxon>
        <taxon>Leucosporidium</taxon>
    </lineage>
</organism>
<proteinExistence type="predicted"/>
<keyword evidence="1" id="KW-0479">Metal-binding</keyword>
<evidence type="ECO:0000256" key="4">
    <source>
        <dbReference type="PROSITE-ProRule" id="PRU00134"/>
    </source>
</evidence>
<dbReference type="InterPro" id="IPR002893">
    <property type="entry name" value="Znf_MYND"/>
</dbReference>
<reference evidence="6 7" key="1">
    <citation type="submission" date="2016-07" db="EMBL/GenBank/DDBJ databases">
        <title>Pervasive Adenine N6-methylation of Active Genes in Fungi.</title>
        <authorList>
            <consortium name="DOE Joint Genome Institute"/>
            <person name="Mondo S.J."/>
            <person name="Dannebaum R.O."/>
            <person name="Kuo R.C."/>
            <person name="Labutti K."/>
            <person name="Haridas S."/>
            <person name="Kuo A."/>
            <person name="Salamov A."/>
            <person name="Ahrendt S.R."/>
            <person name="Lipzen A."/>
            <person name="Sullivan W."/>
            <person name="Andreopoulos W.B."/>
            <person name="Clum A."/>
            <person name="Lindquist E."/>
            <person name="Daum C."/>
            <person name="Ramamoorthy G.K."/>
            <person name="Gryganskyi A."/>
            <person name="Culley D."/>
            <person name="Magnuson J.K."/>
            <person name="James T.Y."/>
            <person name="O'Malley M.A."/>
            <person name="Stajich J.E."/>
            <person name="Spatafora J.W."/>
            <person name="Visel A."/>
            <person name="Grigoriev I.V."/>
        </authorList>
    </citation>
    <scope>NUCLEOTIDE SEQUENCE [LARGE SCALE GENOMIC DNA]</scope>
    <source>
        <strain evidence="6 7">62-1032</strain>
    </source>
</reference>
<evidence type="ECO:0000256" key="3">
    <source>
        <dbReference type="ARBA" id="ARBA00022833"/>
    </source>
</evidence>
<sequence>MSVPDVRGTLKLCAKCRQAEYCSQECQTAAWPAHKQYCSRTAISWETVDTKPYHQTLDLWMKAATPAFAMFLRSALQIGRPSSIRSEYVVQLKVSSPNLTGATAFPPRSIFRVETISLRNIAEELERVKLAGNNVHREARLAYVANAVKVEVKEKPEAELVGVCVEPRGDLTQYGGCIPVVFFNFRSARTQTDINLLLFTDKVLREATPERAKEMVRKELFKLLDELWDPAMDATKREEMLLRKIELL</sequence>
<gene>
    <name evidence="6" type="ORF">BCR35DRAFT_332069</name>
</gene>
<dbReference type="Pfam" id="PF01753">
    <property type="entry name" value="zf-MYND"/>
    <property type="match status" value="1"/>
</dbReference>
<dbReference type="SUPFAM" id="SSF144232">
    <property type="entry name" value="HIT/MYND zinc finger-like"/>
    <property type="match status" value="1"/>
</dbReference>
<dbReference type="Proteomes" id="UP000193467">
    <property type="component" value="Unassembled WGS sequence"/>
</dbReference>
<dbReference type="OrthoDB" id="2212237at2759"/>
<evidence type="ECO:0000256" key="1">
    <source>
        <dbReference type="ARBA" id="ARBA00022723"/>
    </source>
</evidence>
<dbReference type="Gene3D" id="6.10.140.2220">
    <property type="match status" value="1"/>
</dbReference>
<evidence type="ECO:0000259" key="5">
    <source>
        <dbReference type="PROSITE" id="PS50865"/>
    </source>
</evidence>